<dbReference type="CDD" id="cd21147">
    <property type="entry name" value="RsmF_methylt_CTD1"/>
    <property type="match status" value="1"/>
</dbReference>
<sequence>MELPKEFLSKMKDLLKDEYDDFLRSYEEPKIQGLRVNTLKVSIEEFLNINPFQLERIPWVNGGFFYQEEDRPGKHPYHEAGLYYIQEPSAMAASEMVDPQPGEKVLDLCAAPGGKSTHMAAKMKQQGLLLTNELYPARAKILSQNVERMGIKNAVVTNEAPSKLAERFPNFFDRILVDAPCSGEGMFRKDPGAREEWSLENVAACAERQSEILRYAAMMLRPGGRLVYSTCTFSPEENEGVISQFLNQDSRFEIEEIHVYEGFDHGREEWVSNGAENIEKTIRIWPQQVRGEGHYIAVLRKAESEEPTKWKYEDGLKDQKQLKDFFQFAKETLTYTPKGEFIIFGDQLYLLPDEMLSLKNLKVIRPGWHLGTIKKNRFEPSHALALSLKGDEVKNKWNLDKNSPEILAYLKGESIKAEGPKGWYLVEVDGYSIGWGKLADGVLKNHFPKGLRWMGV</sequence>
<dbReference type="GO" id="GO:0003723">
    <property type="term" value="F:RNA binding"/>
    <property type="evidence" value="ECO:0007669"/>
    <property type="project" value="UniProtKB-UniRule"/>
</dbReference>
<dbReference type="PRINTS" id="PR02008">
    <property type="entry name" value="RCMTFAMILY"/>
</dbReference>
<feature type="domain" description="SAM-dependent MTase RsmB/NOP-type" evidence="8">
    <location>
        <begin position="22"/>
        <end position="302"/>
    </location>
</feature>
<dbReference type="Pfam" id="PF17126">
    <property type="entry name" value="RsmF_methylt_CI"/>
    <property type="match status" value="1"/>
</dbReference>
<dbReference type="Gene3D" id="2.30.130.60">
    <property type="match status" value="1"/>
</dbReference>
<reference evidence="9 10" key="1">
    <citation type="submission" date="2015-09" db="EMBL/GenBank/DDBJ databases">
        <title>Genome sequencing project for genomic taxonomy and phylogenomics of Bacillus-like bacteria.</title>
        <authorList>
            <person name="Liu B."/>
            <person name="Wang J."/>
            <person name="Zhu Y."/>
            <person name="Liu G."/>
            <person name="Chen Q."/>
            <person name="Chen Z."/>
            <person name="Lan J."/>
            <person name="Che J."/>
            <person name="Ge C."/>
            <person name="Shi H."/>
            <person name="Pan Z."/>
            <person name="Liu X."/>
        </authorList>
    </citation>
    <scope>NUCLEOTIDE SEQUENCE [LARGE SCALE GENOMIC DNA]</scope>
    <source>
        <strain evidence="9 10">LMG 18435</strain>
    </source>
</reference>
<dbReference type="NCBIfam" id="TIGR00446">
    <property type="entry name" value="nop2p"/>
    <property type="match status" value="1"/>
</dbReference>
<evidence type="ECO:0000256" key="4">
    <source>
        <dbReference type="ARBA" id="ARBA00022679"/>
    </source>
</evidence>
<dbReference type="RefSeq" id="WP_055741803.1">
    <property type="nucleotide sequence ID" value="NZ_JAAIWL010000028.1"/>
</dbReference>
<dbReference type="GO" id="GO:0001510">
    <property type="term" value="P:RNA methylation"/>
    <property type="evidence" value="ECO:0007669"/>
    <property type="project" value="InterPro"/>
</dbReference>
<proteinExistence type="inferred from homology"/>
<dbReference type="InterPro" id="IPR031341">
    <property type="entry name" value="Methyltr_RsmF_N"/>
</dbReference>
<evidence type="ECO:0000256" key="7">
    <source>
        <dbReference type="PROSITE-ProRule" id="PRU01023"/>
    </source>
</evidence>
<gene>
    <name evidence="9" type="ORF">AN964_21280</name>
</gene>
<accession>A0A0Q3WTG2</accession>
<dbReference type="InterPro" id="IPR031340">
    <property type="entry name" value="RsmF_methylt_CI"/>
</dbReference>
<evidence type="ECO:0000313" key="10">
    <source>
        <dbReference type="Proteomes" id="UP000051888"/>
    </source>
</evidence>
<evidence type="ECO:0000256" key="2">
    <source>
        <dbReference type="ARBA" id="ARBA00022490"/>
    </source>
</evidence>
<dbReference type="OrthoDB" id="9810297at2"/>
<dbReference type="Gene3D" id="3.30.70.1170">
    <property type="entry name" value="Sun protein, domain 3"/>
    <property type="match status" value="1"/>
</dbReference>
<feature type="binding site" evidence="7">
    <location>
        <position position="133"/>
    </location>
    <ligand>
        <name>S-adenosyl-L-methionine</name>
        <dbReference type="ChEBI" id="CHEBI:59789"/>
    </ligand>
</feature>
<evidence type="ECO:0000259" key="8">
    <source>
        <dbReference type="PROSITE" id="PS51686"/>
    </source>
</evidence>
<evidence type="ECO:0000256" key="6">
    <source>
        <dbReference type="ARBA" id="ARBA00022884"/>
    </source>
</evidence>
<comment type="caution">
    <text evidence="9">The sequence shown here is derived from an EMBL/GenBank/DDBJ whole genome shotgun (WGS) entry which is preliminary data.</text>
</comment>
<dbReference type="PROSITE" id="PS01153">
    <property type="entry name" value="NOL1_NOP2_SUN"/>
    <property type="match status" value="1"/>
</dbReference>
<feature type="binding site" evidence="7">
    <location>
        <begin position="109"/>
        <end position="115"/>
    </location>
    <ligand>
        <name>S-adenosyl-L-methionine</name>
        <dbReference type="ChEBI" id="CHEBI:59789"/>
    </ligand>
</feature>
<dbReference type="STRING" id="157838.AN964_21280"/>
<keyword evidence="4 7" id="KW-0808">Transferase</keyword>
<dbReference type="InterPro" id="IPR001678">
    <property type="entry name" value="MeTrfase_RsmB-F_NOP2_dom"/>
</dbReference>
<dbReference type="GO" id="GO:0006396">
    <property type="term" value="P:RNA processing"/>
    <property type="evidence" value="ECO:0007669"/>
    <property type="project" value="InterPro"/>
</dbReference>
<dbReference type="PANTHER" id="PTHR22807">
    <property type="entry name" value="NOP2 YEAST -RELATED NOL1/NOP2/FMU SUN DOMAIN-CONTAINING"/>
    <property type="match status" value="1"/>
</dbReference>
<keyword evidence="2" id="KW-0963">Cytoplasm</keyword>
<dbReference type="InterPro" id="IPR018314">
    <property type="entry name" value="RsmB/NOL1/NOP2-like_CS"/>
</dbReference>
<dbReference type="CDD" id="cd02440">
    <property type="entry name" value="AdoMet_MTases"/>
    <property type="match status" value="1"/>
</dbReference>
<dbReference type="InterPro" id="IPR027391">
    <property type="entry name" value="Nol1_Nop2_Fmu_2"/>
</dbReference>
<dbReference type="GO" id="GO:0008173">
    <property type="term" value="F:RNA methyltransferase activity"/>
    <property type="evidence" value="ECO:0007669"/>
    <property type="project" value="InterPro"/>
</dbReference>
<comment type="caution">
    <text evidence="7">Lacks conserved residue(s) required for the propagation of feature annotation.</text>
</comment>
<keyword evidence="5 7" id="KW-0949">S-adenosyl-L-methionine</keyword>
<evidence type="ECO:0000256" key="5">
    <source>
        <dbReference type="ARBA" id="ARBA00022691"/>
    </source>
</evidence>
<dbReference type="InterPro" id="IPR029063">
    <property type="entry name" value="SAM-dependent_MTases_sf"/>
</dbReference>
<name>A0A0Q3WTG2_9BACI</name>
<dbReference type="GO" id="GO:0008757">
    <property type="term" value="F:S-adenosylmethionine-dependent methyltransferase activity"/>
    <property type="evidence" value="ECO:0007669"/>
    <property type="project" value="InterPro"/>
</dbReference>
<dbReference type="InterPro" id="IPR049560">
    <property type="entry name" value="MeTrfase_RsmB-F_NOP2_cat"/>
</dbReference>
<dbReference type="Pfam" id="PF13636">
    <property type="entry name" value="Methyltranf_PUA"/>
    <property type="match status" value="1"/>
</dbReference>
<dbReference type="AlphaFoldDB" id="A0A0Q3WTG2"/>
<organism evidence="9 10">
    <name type="scientific">Heyndrickxia shackletonii</name>
    <dbReference type="NCBI Taxonomy" id="157838"/>
    <lineage>
        <taxon>Bacteria</taxon>
        <taxon>Bacillati</taxon>
        <taxon>Bacillota</taxon>
        <taxon>Bacilli</taxon>
        <taxon>Bacillales</taxon>
        <taxon>Bacillaceae</taxon>
        <taxon>Heyndrickxia</taxon>
    </lineage>
</organism>
<dbReference type="InterPro" id="IPR011023">
    <property type="entry name" value="Nop2p"/>
</dbReference>
<feature type="binding site" evidence="7">
    <location>
        <position position="178"/>
    </location>
    <ligand>
        <name>S-adenosyl-L-methionine</name>
        <dbReference type="ChEBI" id="CHEBI:59789"/>
    </ligand>
</feature>
<keyword evidence="3 7" id="KW-0489">Methyltransferase</keyword>
<dbReference type="SUPFAM" id="SSF53335">
    <property type="entry name" value="S-adenosyl-L-methionine-dependent methyltransferases"/>
    <property type="match status" value="1"/>
</dbReference>
<dbReference type="Pfam" id="PF17125">
    <property type="entry name" value="Methyltr_RsmF_N"/>
    <property type="match status" value="1"/>
</dbReference>
<dbReference type="Proteomes" id="UP000051888">
    <property type="component" value="Unassembled WGS sequence"/>
</dbReference>
<dbReference type="EMBL" id="LJJC01000006">
    <property type="protein sequence ID" value="KQL51493.1"/>
    <property type="molecule type" value="Genomic_DNA"/>
</dbReference>
<dbReference type="PROSITE" id="PS51686">
    <property type="entry name" value="SAM_MT_RSMB_NOP"/>
    <property type="match status" value="1"/>
</dbReference>
<dbReference type="Pfam" id="PF01189">
    <property type="entry name" value="Methyltr_RsmB-F"/>
    <property type="match status" value="1"/>
</dbReference>
<evidence type="ECO:0000256" key="3">
    <source>
        <dbReference type="ARBA" id="ARBA00022603"/>
    </source>
</evidence>
<evidence type="ECO:0000313" key="9">
    <source>
        <dbReference type="EMBL" id="KQL51493.1"/>
    </source>
</evidence>
<protein>
    <submittedName>
        <fullName evidence="9">RNA methyltransferase</fullName>
    </submittedName>
</protein>
<feature type="active site" description="Nucleophile" evidence="7">
    <location>
        <position position="231"/>
    </location>
</feature>
<dbReference type="PANTHER" id="PTHR22807:SF30">
    <property type="entry name" value="28S RRNA (CYTOSINE(4447)-C(5))-METHYLTRANSFERASE-RELATED"/>
    <property type="match status" value="1"/>
</dbReference>
<dbReference type="InterPro" id="IPR023267">
    <property type="entry name" value="RCMT"/>
</dbReference>
<comment type="similarity">
    <text evidence="1 7">Belongs to the class I-like SAM-binding methyltransferase superfamily. RsmB/NOP family.</text>
</comment>
<dbReference type="Gene3D" id="3.40.50.150">
    <property type="entry name" value="Vaccinia Virus protein VP39"/>
    <property type="match status" value="1"/>
</dbReference>
<dbReference type="PATRIC" id="fig|157838.3.peg.4671"/>
<keyword evidence="6 7" id="KW-0694">RNA-binding</keyword>
<evidence type="ECO:0000256" key="1">
    <source>
        <dbReference type="ARBA" id="ARBA00007494"/>
    </source>
</evidence>
<keyword evidence="10" id="KW-1185">Reference proteome</keyword>